<proteinExistence type="predicted"/>
<evidence type="ECO:0000256" key="8">
    <source>
        <dbReference type="SAM" id="Coils"/>
    </source>
</evidence>
<evidence type="ECO:0000313" key="11">
    <source>
        <dbReference type="Proteomes" id="UP000594121"/>
    </source>
</evidence>
<dbReference type="InParanoid" id="A0A7L9FH35"/>
<gene>
    <name evidence="10" type="ORF">IG193_07695</name>
</gene>
<evidence type="ECO:0000256" key="9">
    <source>
        <dbReference type="SAM" id="Phobius"/>
    </source>
</evidence>
<keyword evidence="5 9" id="KW-1133">Transmembrane helix</keyword>
<keyword evidence="7 9" id="KW-0472">Membrane</keyword>
<organism evidence="10 11">
    <name type="scientific">Infirmifilum lucidum</name>
    <dbReference type="NCBI Taxonomy" id="2776706"/>
    <lineage>
        <taxon>Archaea</taxon>
        <taxon>Thermoproteota</taxon>
        <taxon>Thermoprotei</taxon>
        <taxon>Thermofilales</taxon>
        <taxon>Thermofilaceae</taxon>
        <taxon>Infirmifilum</taxon>
    </lineage>
</organism>
<dbReference type="KEGG" id="thel:IG193_07695"/>
<comment type="subcellular location">
    <subcellularLocation>
        <location evidence="1">Membrane</location>
        <topology evidence="1">Single-pass membrane protein</topology>
    </subcellularLocation>
</comment>
<dbReference type="InterPro" id="IPR003369">
    <property type="entry name" value="TatA/B/E"/>
</dbReference>
<dbReference type="AlphaFoldDB" id="A0A7L9FH35"/>
<dbReference type="Pfam" id="PF02416">
    <property type="entry name" value="TatA_B_E"/>
    <property type="match status" value="1"/>
</dbReference>
<keyword evidence="2" id="KW-0813">Transport</keyword>
<keyword evidence="4" id="KW-0653">Protein transport</keyword>
<accession>A0A7L9FH35</accession>
<evidence type="ECO:0000256" key="3">
    <source>
        <dbReference type="ARBA" id="ARBA00022692"/>
    </source>
</evidence>
<reference evidence="10 11" key="1">
    <citation type="submission" date="2020-10" db="EMBL/GenBank/DDBJ databases">
        <title>Thermofilum lucidum 3507LT sp. nov. a novel member of Thermofilaceae family isolated from Chile hot spring, and proposal of description order Thermofilales.</title>
        <authorList>
            <person name="Zayulina K.S."/>
            <person name="Elcheninov A.G."/>
            <person name="Toshchakov S.V."/>
            <person name="Kublanov I.V."/>
        </authorList>
    </citation>
    <scope>NUCLEOTIDE SEQUENCE [LARGE SCALE GENOMIC DNA]</scope>
    <source>
        <strain evidence="10 11">3507LT</strain>
    </source>
</reference>
<protein>
    <submittedName>
        <fullName evidence="10">Twin-arginine translocase TatA/TatE family subunit</fullName>
    </submittedName>
</protein>
<evidence type="ECO:0000256" key="4">
    <source>
        <dbReference type="ARBA" id="ARBA00022927"/>
    </source>
</evidence>
<evidence type="ECO:0000256" key="5">
    <source>
        <dbReference type="ARBA" id="ARBA00022989"/>
    </source>
</evidence>
<evidence type="ECO:0000256" key="1">
    <source>
        <dbReference type="ARBA" id="ARBA00004167"/>
    </source>
</evidence>
<dbReference type="Proteomes" id="UP000594121">
    <property type="component" value="Chromosome"/>
</dbReference>
<dbReference type="EMBL" id="CP062310">
    <property type="protein sequence ID" value="QOJ78632.1"/>
    <property type="molecule type" value="Genomic_DNA"/>
</dbReference>
<evidence type="ECO:0000313" key="10">
    <source>
        <dbReference type="EMBL" id="QOJ78632.1"/>
    </source>
</evidence>
<sequence length="101" mass="11308">MCNLYTSLYVAISVSQHISVYSIGLGPTELLLLTLLAIILFAPRKLPELAKALKESADIIRREASGSAEKSSVEDKERALKEVAEKLEASEKQEKKKRRFF</sequence>
<keyword evidence="6" id="KW-0811">Translocation</keyword>
<feature type="transmembrane region" description="Helical" evidence="9">
    <location>
        <begin position="20"/>
        <end position="42"/>
    </location>
</feature>
<keyword evidence="3 9" id="KW-0812">Transmembrane</keyword>
<evidence type="ECO:0000256" key="2">
    <source>
        <dbReference type="ARBA" id="ARBA00022448"/>
    </source>
</evidence>
<evidence type="ECO:0000256" key="7">
    <source>
        <dbReference type="ARBA" id="ARBA00023136"/>
    </source>
</evidence>
<keyword evidence="11" id="KW-1185">Reference proteome</keyword>
<dbReference type="GO" id="GO:0016020">
    <property type="term" value="C:membrane"/>
    <property type="evidence" value="ECO:0007669"/>
    <property type="project" value="UniProtKB-ARBA"/>
</dbReference>
<feature type="coiled-coil region" evidence="8">
    <location>
        <begin position="70"/>
        <end position="97"/>
    </location>
</feature>
<name>A0A7L9FH35_9CREN</name>
<dbReference type="Gene3D" id="1.20.5.3310">
    <property type="match status" value="1"/>
</dbReference>
<evidence type="ECO:0000256" key="6">
    <source>
        <dbReference type="ARBA" id="ARBA00023010"/>
    </source>
</evidence>
<dbReference type="GO" id="GO:0015031">
    <property type="term" value="P:protein transport"/>
    <property type="evidence" value="ECO:0007669"/>
    <property type="project" value="UniProtKB-KW"/>
</dbReference>
<keyword evidence="8" id="KW-0175">Coiled coil</keyword>